<evidence type="ECO:0000256" key="6">
    <source>
        <dbReference type="ARBA" id="ARBA00022833"/>
    </source>
</evidence>
<evidence type="ECO:0000256" key="3">
    <source>
        <dbReference type="ARBA" id="ARBA00022553"/>
    </source>
</evidence>
<keyword evidence="1" id="KW-1017">Isopeptide bond</keyword>
<dbReference type="SUPFAM" id="SSF144232">
    <property type="entry name" value="HIT/MYND zinc finger-like"/>
    <property type="match status" value="1"/>
</dbReference>
<dbReference type="FunFam" id="3.30.60.190:FF:000001">
    <property type="entry name" value="box C/D snoRNA protein 1"/>
    <property type="match status" value="1"/>
</dbReference>
<comment type="similarity">
    <text evidence="9">Belongs to the BCD1 family.</text>
</comment>
<sequence length="447" mass="51044">MADLQSPSNHPNSKKPSLCEECRENQWKYRCPGCGLVSCSLPCVKSHKVRLGCTGKRPRTEFIPISEFDDKAFLSDYQFLEETKRIAEAAHRIKTGFGTNYRRALPNRLLFLMKAASRRGTSLCFLPRGMSKSESNLSRFDRRRDCIFWTIEWRFRSLCLTLTDHDVPETESLEGLIEKHLSPTPWNDNLTSYRNVPLSDLRFFVQKHAKTSRSLFRELDIKLPMGSQLRKVLILEYPVIHVFLPTEAPDFEIEKPVKCKIIKGRNDGPLNQVRDALPVDPAAKCSIYKEEEIEEEETELETRVIDLSDRDVLPLDPAAKCSIYKEEEIEEEETELKTRVIDLSEHTAQNSNYSAAAPSMHKCSTVASLAKEGNQSHNSMGGVIEEEEEELDFDQEVEQAYNDLIGEIDPDDFLCFDDDGFINVVHYNGNNTIGSEQQELEEGEIPA</sequence>
<evidence type="ECO:0000256" key="13">
    <source>
        <dbReference type="PROSITE-ProRule" id="PRU00453"/>
    </source>
</evidence>
<keyword evidence="3" id="KW-0597">Phosphoprotein</keyword>
<evidence type="ECO:0000256" key="8">
    <source>
        <dbReference type="ARBA" id="ARBA00049598"/>
    </source>
</evidence>
<protein>
    <recommendedName>
        <fullName evidence="11">Box C/D snoRNA protein 1</fullName>
    </recommendedName>
    <alternativeName>
        <fullName evidence="12">Zinc finger HIT domain-containing protein 6</fullName>
    </alternativeName>
</protein>
<evidence type="ECO:0000313" key="15">
    <source>
        <dbReference type="EMBL" id="KAJ4798417.1"/>
    </source>
</evidence>
<organism evidence="15 16">
    <name type="scientific">Rhynchospora pubera</name>
    <dbReference type="NCBI Taxonomy" id="906938"/>
    <lineage>
        <taxon>Eukaryota</taxon>
        <taxon>Viridiplantae</taxon>
        <taxon>Streptophyta</taxon>
        <taxon>Embryophyta</taxon>
        <taxon>Tracheophyta</taxon>
        <taxon>Spermatophyta</taxon>
        <taxon>Magnoliopsida</taxon>
        <taxon>Liliopsida</taxon>
        <taxon>Poales</taxon>
        <taxon>Cyperaceae</taxon>
        <taxon>Cyperoideae</taxon>
        <taxon>Rhynchosporeae</taxon>
        <taxon>Rhynchospora</taxon>
    </lineage>
</organism>
<dbReference type="GO" id="GO:0000463">
    <property type="term" value="P:maturation of LSU-rRNA from tricistronic rRNA transcript (SSU-rRNA, 5.8S rRNA, LSU-rRNA)"/>
    <property type="evidence" value="ECO:0007669"/>
    <property type="project" value="TreeGrafter"/>
</dbReference>
<comment type="subunit">
    <text evidence="10">Interacts with FBL, SNU13, NOP58, NUFIP1, RUVBL1, RUVBL2 and TAF9. Interacts (via HIT-type zinc finger) with the RUVBL1/RUVBL2 complex in the presence of ADP.</text>
</comment>
<dbReference type="GO" id="GO:0048254">
    <property type="term" value="P:snoRNA localization"/>
    <property type="evidence" value="ECO:0007669"/>
    <property type="project" value="TreeGrafter"/>
</dbReference>
<dbReference type="Pfam" id="PF25790">
    <property type="entry name" value="BCD1"/>
    <property type="match status" value="1"/>
</dbReference>
<evidence type="ECO:0000256" key="4">
    <source>
        <dbReference type="ARBA" id="ARBA00022723"/>
    </source>
</evidence>
<dbReference type="GO" id="GO:0070761">
    <property type="term" value="C:pre-snoRNP complex"/>
    <property type="evidence" value="ECO:0007669"/>
    <property type="project" value="TreeGrafter"/>
</dbReference>
<comment type="caution">
    <text evidence="15">The sequence shown here is derived from an EMBL/GenBank/DDBJ whole genome shotgun (WGS) entry which is preliminary data.</text>
</comment>
<dbReference type="CDD" id="cd23023">
    <property type="entry name" value="zf-HIT_BCD1"/>
    <property type="match status" value="1"/>
</dbReference>
<comment type="function">
    <text evidence="8">Required for box C/D snoRNAs accumulation involved in snoRNA processing, snoRNA transport to the nucleolus and ribosome biogenesis.</text>
</comment>
<dbReference type="EMBL" id="JAMFTS010000002">
    <property type="protein sequence ID" value="KAJ4798417.1"/>
    <property type="molecule type" value="Genomic_DNA"/>
</dbReference>
<evidence type="ECO:0000256" key="2">
    <source>
        <dbReference type="ARBA" id="ARBA00022517"/>
    </source>
</evidence>
<dbReference type="PANTHER" id="PTHR13483:SF3">
    <property type="entry name" value="BOX C_D SNORNA PROTEIN 1"/>
    <property type="match status" value="1"/>
</dbReference>
<evidence type="ECO:0000259" key="14">
    <source>
        <dbReference type="PROSITE" id="PS51083"/>
    </source>
</evidence>
<dbReference type="Gene3D" id="3.30.60.190">
    <property type="match status" value="1"/>
</dbReference>
<keyword evidence="4" id="KW-0479">Metal-binding</keyword>
<name>A0AAV8G586_9POAL</name>
<dbReference type="GO" id="GO:0005634">
    <property type="term" value="C:nucleus"/>
    <property type="evidence" value="ECO:0007669"/>
    <property type="project" value="TreeGrafter"/>
</dbReference>
<keyword evidence="2" id="KW-0690">Ribosome biogenesis</keyword>
<dbReference type="PANTHER" id="PTHR13483">
    <property type="entry name" value="BOX C_D SNORNA PROTEIN 1-RELATED"/>
    <property type="match status" value="1"/>
</dbReference>
<evidence type="ECO:0000256" key="5">
    <source>
        <dbReference type="ARBA" id="ARBA00022771"/>
    </source>
</evidence>
<dbReference type="GO" id="GO:0000492">
    <property type="term" value="P:box C/D snoRNP assembly"/>
    <property type="evidence" value="ECO:0007669"/>
    <property type="project" value="TreeGrafter"/>
</dbReference>
<proteinExistence type="inferred from homology"/>
<keyword evidence="7" id="KW-0832">Ubl conjugation</keyword>
<dbReference type="Pfam" id="PF04438">
    <property type="entry name" value="zf-HIT"/>
    <property type="match status" value="1"/>
</dbReference>
<feature type="domain" description="HIT-type" evidence="14">
    <location>
        <begin position="19"/>
        <end position="53"/>
    </location>
</feature>
<evidence type="ECO:0000256" key="10">
    <source>
        <dbReference type="ARBA" id="ARBA00061949"/>
    </source>
</evidence>
<dbReference type="PROSITE" id="PS51083">
    <property type="entry name" value="ZF_HIT"/>
    <property type="match status" value="1"/>
</dbReference>
<evidence type="ECO:0000256" key="1">
    <source>
        <dbReference type="ARBA" id="ARBA00022499"/>
    </source>
</evidence>
<dbReference type="GO" id="GO:0008270">
    <property type="term" value="F:zinc ion binding"/>
    <property type="evidence" value="ECO:0007669"/>
    <property type="project" value="UniProtKB-UniRule"/>
</dbReference>
<dbReference type="InterPro" id="IPR007529">
    <property type="entry name" value="Znf_HIT"/>
</dbReference>
<keyword evidence="6" id="KW-0862">Zinc</keyword>
<reference evidence="15" key="1">
    <citation type="submission" date="2022-08" db="EMBL/GenBank/DDBJ databases">
        <authorList>
            <person name="Marques A."/>
        </authorList>
    </citation>
    <scope>NUCLEOTIDE SEQUENCE</scope>
    <source>
        <strain evidence="15">RhyPub2mFocal</strain>
        <tissue evidence="15">Leaves</tissue>
    </source>
</reference>
<evidence type="ECO:0000256" key="7">
    <source>
        <dbReference type="ARBA" id="ARBA00022843"/>
    </source>
</evidence>
<dbReference type="AlphaFoldDB" id="A0AAV8G586"/>
<evidence type="ECO:0000256" key="9">
    <source>
        <dbReference type="ARBA" id="ARBA00049654"/>
    </source>
</evidence>
<gene>
    <name evidence="15" type="ORF">LUZ62_049663</name>
</gene>
<dbReference type="InterPro" id="IPR051639">
    <property type="entry name" value="BCD1"/>
</dbReference>
<keyword evidence="5 13" id="KW-0863">Zinc-finger</keyword>
<evidence type="ECO:0000256" key="12">
    <source>
        <dbReference type="ARBA" id="ARBA00077531"/>
    </source>
</evidence>
<evidence type="ECO:0000313" key="16">
    <source>
        <dbReference type="Proteomes" id="UP001140206"/>
    </source>
</evidence>
<dbReference type="Proteomes" id="UP001140206">
    <property type="component" value="Chromosome 2"/>
</dbReference>
<evidence type="ECO:0000256" key="11">
    <source>
        <dbReference type="ARBA" id="ARBA00068630"/>
    </source>
</evidence>
<dbReference type="InterPro" id="IPR057721">
    <property type="entry name" value="BCD1_alpha/beta"/>
</dbReference>
<keyword evidence="16" id="KW-1185">Reference proteome</keyword>
<accession>A0AAV8G586</accession>